<sequence length="266" mass="30311">MVVYVDVIFIENFIVNLFLLLITMRILRFGYKRSIYIGAAIGGVYTLALFMKIPLLTTLVGKILVAGLMIMLTLDKKSIGNVTKAIITFFITSFTLCGICFAFALMQNEYSISTIFSISNYSIKYLIISIMLLYIVIVRVVDYLRERALIKNLLYDIEISYNNKKLCLKGFLDTGNELREPVTNLPCIIVENELIEEINIPNDKAYYISYSTIGESGKLKGFKGEKIRVRQENKDWHTIDAIVCSCKNNRLSKDNEFNALLSRGII</sequence>
<accession>A0ABY5AYW9</accession>
<dbReference type="GeneID" id="303562216"/>
<evidence type="ECO:0000313" key="4">
    <source>
        <dbReference type="Proteomes" id="UP001055437"/>
    </source>
</evidence>
<comment type="similarity">
    <text evidence="1">Belongs to the peptidase U4 family.</text>
</comment>
<feature type="transmembrane region" description="Helical" evidence="2">
    <location>
        <begin position="6"/>
        <end position="27"/>
    </location>
</feature>
<keyword evidence="1" id="KW-0749">Sporulation</keyword>
<dbReference type="EMBL" id="CP099799">
    <property type="protein sequence ID" value="USR99718.1"/>
    <property type="molecule type" value="Genomic_DNA"/>
</dbReference>
<dbReference type="Pfam" id="PF03419">
    <property type="entry name" value="Peptidase_U4"/>
    <property type="match status" value="1"/>
</dbReference>
<evidence type="ECO:0000256" key="2">
    <source>
        <dbReference type="SAM" id="Phobius"/>
    </source>
</evidence>
<dbReference type="Proteomes" id="UP001055437">
    <property type="component" value="Chromosome"/>
</dbReference>
<evidence type="ECO:0000313" key="3">
    <source>
        <dbReference type="EMBL" id="USR99718.1"/>
    </source>
</evidence>
<feature type="transmembrane region" description="Helical" evidence="2">
    <location>
        <begin position="86"/>
        <end position="105"/>
    </location>
</feature>
<dbReference type="PIRSF" id="PIRSF018571">
    <property type="entry name" value="SpoIIGA"/>
    <property type="match status" value="1"/>
</dbReference>
<comment type="subcellular location">
    <subcellularLocation>
        <location evidence="1">Cell membrane</location>
    </subcellularLocation>
</comment>
<keyword evidence="2" id="KW-0812">Transmembrane</keyword>
<evidence type="ECO:0000256" key="1">
    <source>
        <dbReference type="PIRNR" id="PIRNR018571"/>
    </source>
</evidence>
<keyword evidence="1" id="KW-1003">Cell membrane</keyword>
<reference evidence="3" key="1">
    <citation type="submission" date="2022-06" db="EMBL/GenBank/DDBJ databases">
        <authorList>
            <person name="Holder M.E."/>
            <person name="Ajami N.J."/>
            <person name="Petrosino J.F."/>
        </authorList>
    </citation>
    <scope>NUCLEOTIDE SEQUENCE</scope>
    <source>
        <strain evidence="3">RMA 8861</strain>
    </source>
</reference>
<dbReference type="RefSeq" id="WP_066674455.1">
    <property type="nucleotide sequence ID" value="NZ_CABMIZ010000005.1"/>
</dbReference>
<keyword evidence="1" id="KW-0378">Hydrolase</keyword>
<feature type="transmembrane region" description="Helical" evidence="2">
    <location>
        <begin position="34"/>
        <end position="50"/>
    </location>
</feature>
<keyword evidence="1 2" id="KW-0472">Membrane</keyword>
<keyword evidence="2" id="KW-1133">Transmembrane helix</keyword>
<proteinExistence type="inferred from homology"/>
<dbReference type="EC" id="3.4.23.-" evidence="1"/>
<keyword evidence="4" id="KW-1185">Reference proteome</keyword>
<protein>
    <recommendedName>
        <fullName evidence="1">Sporulation sigma-E factor-processing peptidase</fullName>
        <ecNumber evidence="1">3.4.23.-</ecNumber>
    </recommendedName>
    <alternativeName>
        <fullName evidence="1">Membrane-associated aspartic protease</fullName>
    </alternativeName>
    <alternativeName>
        <fullName evidence="1">Stage II sporulation protein GA</fullName>
    </alternativeName>
</protein>
<keyword evidence="1" id="KW-0645">Protease</keyword>
<keyword evidence="1" id="KW-0064">Aspartyl protease</keyword>
<comment type="function">
    <text evidence="1">Probable aspartic protease that is responsible for the proteolytic cleavage of the RNA polymerase sigma E factor (SigE/spoIIGB) to yield the active peptide in the mother cell during sporulation. Responds to a signal from the forespore that is triggered by the extracellular signal protein SpoIIR.</text>
</comment>
<gene>
    <name evidence="3" type="ORF">NH397_09390</name>
</gene>
<dbReference type="InterPro" id="IPR005081">
    <property type="entry name" value="SpoIIGA"/>
</dbReference>
<organism evidence="3 4">
    <name type="scientific">Clostridium septicum</name>
    <dbReference type="NCBI Taxonomy" id="1504"/>
    <lineage>
        <taxon>Bacteria</taxon>
        <taxon>Bacillati</taxon>
        <taxon>Bacillota</taxon>
        <taxon>Clostridia</taxon>
        <taxon>Eubacteriales</taxon>
        <taxon>Clostridiaceae</taxon>
        <taxon>Clostridium</taxon>
    </lineage>
</organism>
<feature type="transmembrane region" description="Helical" evidence="2">
    <location>
        <begin position="125"/>
        <end position="144"/>
    </location>
</feature>
<name>A0ABY5AYW9_CLOSE</name>
<feature type="transmembrane region" description="Helical" evidence="2">
    <location>
        <begin position="56"/>
        <end position="74"/>
    </location>
</feature>